<evidence type="ECO:0000313" key="2">
    <source>
        <dbReference type="EMBL" id="GMR35344.1"/>
    </source>
</evidence>
<protein>
    <submittedName>
        <fullName evidence="2">Uncharacterized protein</fullName>
    </submittedName>
</protein>
<dbReference type="Gene3D" id="1.20.1250.20">
    <property type="entry name" value="MFS general substrate transporter like domains"/>
    <property type="match status" value="1"/>
</dbReference>
<organism evidence="2 3">
    <name type="scientific">Pristionchus mayeri</name>
    <dbReference type="NCBI Taxonomy" id="1317129"/>
    <lineage>
        <taxon>Eukaryota</taxon>
        <taxon>Metazoa</taxon>
        <taxon>Ecdysozoa</taxon>
        <taxon>Nematoda</taxon>
        <taxon>Chromadorea</taxon>
        <taxon>Rhabditida</taxon>
        <taxon>Rhabditina</taxon>
        <taxon>Diplogasteromorpha</taxon>
        <taxon>Diplogasteroidea</taxon>
        <taxon>Neodiplogasteridae</taxon>
        <taxon>Pristionchus</taxon>
    </lineage>
</organism>
<gene>
    <name evidence="2" type="ORF">PMAYCL1PPCAC_05539</name>
</gene>
<comment type="caution">
    <text evidence="2">The sequence shown here is derived from an EMBL/GenBank/DDBJ whole genome shotgun (WGS) entry which is preliminary data.</text>
</comment>
<keyword evidence="1" id="KW-1133">Transmembrane helix</keyword>
<dbReference type="SUPFAM" id="SSF103473">
    <property type="entry name" value="MFS general substrate transporter"/>
    <property type="match status" value="1"/>
</dbReference>
<name>A0AAN5CAW3_9BILA</name>
<feature type="non-terminal residue" evidence="2">
    <location>
        <position position="1"/>
    </location>
</feature>
<sequence>IQTFAAISRGITFASMWLLGDFLPKKAAFLLSVVLWFVLSIGAVLVTAEQFWLFLLLQSFSSVSVEVFRILVNVLQAEYFGGKHLSFAMAANIIGESLSLLLSSTINSFLVANERGWQLGKIISPACSIPLLISSAIPIVYAMSSTIATLVFAGQVMIVTKSLPILTVS</sequence>
<dbReference type="InterPro" id="IPR036259">
    <property type="entry name" value="MFS_trans_sf"/>
</dbReference>
<feature type="transmembrane region" description="Helical" evidence="1">
    <location>
        <begin position="27"/>
        <end position="46"/>
    </location>
</feature>
<reference evidence="3" key="1">
    <citation type="submission" date="2022-10" db="EMBL/GenBank/DDBJ databases">
        <title>Genome assembly of Pristionchus species.</title>
        <authorList>
            <person name="Yoshida K."/>
            <person name="Sommer R.J."/>
        </authorList>
    </citation>
    <scope>NUCLEOTIDE SEQUENCE [LARGE SCALE GENOMIC DNA]</scope>
    <source>
        <strain evidence="3">RS5460</strain>
    </source>
</reference>
<keyword evidence="1" id="KW-0812">Transmembrane</keyword>
<dbReference type="EMBL" id="BTRK01000002">
    <property type="protein sequence ID" value="GMR35344.1"/>
    <property type="molecule type" value="Genomic_DNA"/>
</dbReference>
<proteinExistence type="predicted"/>
<evidence type="ECO:0000256" key="1">
    <source>
        <dbReference type="SAM" id="Phobius"/>
    </source>
</evidence>
<feature type="non-terminal residue" evidence="2">
    <location>
        <position position="169"/>
    </location>
</feature>
<evidence type="ECO:0000313" key="3">
    <source>
        <dbReference type="Proteomes" id="UP001328107"/>
    </source>
</evidence>
<accession>A0AAN5CAW3</accession>
<keyword evidence="3" id="KW-1185">Reference proteome</keyword>
<dbReference type="Proteomes" id="UP001328107">
    <property type="component" value="Unassembled WGS sequence"/>
</dbReference>
<feature type="transmembrane region" description="Helical" evidence="1">
    <location>
        <begin position="87"/>
        <end position="110"/>
    </location>
</feature>
<keyword evidence="1" id="KW-0472">Membrane</keyword>
<dbReference type="AlphaFoldDB" id="A0AAN5CAW3"/>
<feature type="transmembrane region" description="Helical" evidence="1">
    <location>
        <begin position="53"/>
        <end position="75"/>
    </location>
</feature>